<organism evidence="1 2">
    <name type="scientific">Flavobacterium chungnamense</name>
    <dbReference type="NCBI Taxonomy" id="706182"/>
    <lineage>
        <taxon>Bacteria</taxon>
        <taxon>Pseudomonadati</taxon>
        <taxon>Bacteroidota</taxon>
        <taxon>Flavobacteriia</taxon>
        <taxon>Flavobacteriales</taxon>
        <taxon>Flavobacteriaceae</taxon>
        <taxon>Flavobacterium</taxon>
    </lineage>
</organism>
<name>A0ABP7UHE3_9FLAO</name>
<comment type="caution">
    <text evidence="1">The sequence shown here is derived from an EMBL/GenBank/DDBJ whole genome shotgun (WGS) entry which is preliminary data.</text>
</comment>
<evidence type="ECO:0000313" key="2">
    <source>
        <dbReference type="Proteomes" id="UP001500426"/>
    </source>
</evidence>
<evidence type="ECO:0000313" key="1">
    <source>
        <dbReference type="EMBL" id="GAA4042874.1"/>
    </source>
</evidence>
<sequence>MSMLFAIDTKTEEIIVSDSPKGSNEIIFIERIKRQDNEVLYNAVITLTSITKELIFDITIFKAMDKVCQMMYNKNK</sequence>
<proteinExistence type="predicted"/>
<reference evidence="2" key="1">
    <citation type="journal article" date="2019" name="Int. J. Syst. Evol. Microbiol.">
        <title>The Global Catalogue of Microorganisms (GCM) 10K type strain sequencing project: providing services to taxonomists for standard genome sequencing and annotation.</title>
        <authorList>
            <consortium name="The Broad Institute Genomics Platform"/>
            <consortium name="The Broad Institute Genome Sequencing Center for Infectious Disease"/>
            <person name="Wu L."/>
            <person name="Ma J."/>
        </authorList>
    </citation>
    <scope>NUCLEOTIDE SEQUENCE [LARGE SCALE GENOMIC DNA]</scope>
    <source>
        <strain evidence="2">JCM 17068</strain>
    </source>
</reference>
<dbReference type="Proteomes" id="UP001500426">
    <property type="component" value="Unassembled WGS sequence"/>
</dbReference>
<protein>
    <submittedName>
        <fullName evidence="1">Uncharacterized protein</fullName>
    </submittedName>
</protein>
<keyword evidence="2" id="KW-1185">Reference proteome</keyword>
<dbReference type="EMBL" id="BAABCS010000004">
    <property type="protein sequence ID" value="GAA4042874.1"/>
    <property type="molecule type" value="Genomic_DNA"/>
</dbReference>
<gene>
    <name evidence="1" type="ORF">GCM10022388_04760</name>
</gene>
<accession>A0ABP7UHE3</accession>